<sequence length="404" mass="41454" precursor="true">MPMTGRRLRAAVLAWLGGLVLASGAAVQGWQWGTPAWEGAFAASPGAVAGWTAGGLFAPVRDVDAFVVRFDGSKPRPWQSELAGLERAYALLPAAGGRYLAGTRGGAAGDAMRAQTDAWLARLDDAGRLVWQARVGGRLTDEARALAPAPDGGVYLAGFGEGRVFGPGAGGRDAFVARFAADGRRLWGAQWGTDDDDVLTAAAPDGAGGVYLDGYSDVDEDCRRVSERGFVLRYGPTGELAWAYRWGLDAASRPVALAADGAGVWVLGQTDGSLYGAFAGGRDAFVLRLTADGAPAGGVQWGSPAADLPYALARDVDGTLWAAGATAGALFAASAGGFDAFLARLDPAGRPAWGWQAGTPARDEARALGLRPGGGVWLAGVSYGSFFAANAGQADAWAALLRPP</sequence>
<evidence type="ECO:0000313" key="1">
    <source>
        <dbReference type="EMBL" id="ADR35519.1"/>
    </source>
</evidence>
<proteinExistence type="predicted"/>
<dbReference type="Proteomes" id="UP000008722">
    <property type="component" value="Chromosome"/>
</dbReference>
<reference evidence="1 2" key="2">
    <citation type="journal article" date="2011" name="Stand. Genomic Sci.">
        <title>Complete genome sequence of Oceanithermus profundus type strain (506).</title>
        <authorList>
            <person name="Pati A."/>
            <person name="Zhang X."/>
            <person name="Lapidus A."/>
            <person name="Nolan M."/>
            <person name="Lucas S."/>
            <person name="Del Rio T.G."/>
            <person name="Tice H."/>
            <person name="Cheng J.F."/>
            <person name="Tapia R."/>
            <person name="Han C."/>
            <person name="Goodwin L."/>
            <person name="Pitluck S."/>
            <person name="Liolios K."/>
            <person name="Pagani I."/>
            <person name="Ivanova N."/>
            <person name="Mavromatis K."/>
            <person name="Chen A."/>
            <person name="Palaniappan K."/>
            <person name="Hauser L."/>
            <person name="Jeffries C.D."/>
            <person name="Brambilla E.M."/>
            <person name="Rohl A."/>
            <person name="Mwirichia R."/>
            <person name="Rohde M."/>
            <person name="Tindall B.J."/>
            <person name="Sikorski J."/>
            <person name="Wirth R."/>
            <person name="Goker M."/>
            <person name="Woyke T."/>
            <person name="Detter J.C."/>
            <person name="Bristow J."/>
            <person name="Eisen J.A."/>
            <person name="Markowitz V."/>
            <person name="Hugenholtz P."/>
            <person name="Kyrpides N.C."/>
            <person name="Klenk H.P."/>
            <person name="Land M."/>
        </authorList>
    </citation>
    <scope>NUCLEOTIDE SEQUENCE [LARGE SCALE GENOMIC DNA]</scope>
    <source>
        <strain evidence="2">DSM 14977 / NBRC 100410 / VKM B-2274 / 506</strain>
    </source>
</reference>
<dbReference type="SUPFAM" id="SSF101898">
    <property type="entry name" value="NHL repeat"/>
    <property type="match status" value="1"/>
</dbReference>
<dbReference type="PANTHER" id="PTHR35580:SF1">
    <property type="entry name" value="PHYTASE-LIKE DOMAIN-CONTAINING PROTEIN"/>
    <property type="match status" value="1"/>
</dbReference>
<dbReference type="KEGG" id="opr:Ocepr_0055"/>
<evidence type="ECO:0000313" key="2">
    <source>
        <dbReference type="Proteomes" id="UP000008722"/>
    </source>
</evidence>
<dbReference type="AlphaFoldDB" id="E4U699"/>
<keyword evidence="2" id="KW-1185">Reference proteome</keyword>
<dbReference type="EMBL" id="CP002361">
    <property type="protein sequence ID" value="ADR35519.1"/>
    <property type="molecule type" value="Genomic_DNA"/>
</dbReference>
<dbReference type="InterPro" id="IPR052918">
    <property type="entry name" value="Motility_Chemotaxis_Reg"/>
</dbReference>
<dbReference type="Gene3D" id="2.80.10.50">
    <property type="match status" value="1"/>
</dbReference>
<organism evidence="1 2">
    <name type="scientific">Oceanithermus profundus (strain DSM 14977 / NBRC 100410 / VKM B-2274 / 506)</name>
    <dbReference type="NCBI Taxonomy" id="670487"/>
    <lineage>
        <taxon>Bacteria</taxon>
        <taxon>Thermotogati</taxon>
        <taxon>Deinococcota</taxon>
        <taxon>Deinococci</taxon>
        <taxon>Thermales</taxon>
        <taxon>Thermaceae</taxon>
        <taxon>Oceanithermus</taxon>
    </lineage>
</organism>
<dbReference type="eggNOG" id="COG1520">
    <property type="taxonomic scope" value="Bacteria"/>
</dbReference>
<dbReference type="STRING" id="670487.Ocepr_0055"/>
<dbReference type="HOGENOM" id="CLU_681210_0_0_0"/>
<gene>
    <name evidence="1" type="ordered locus">Ocepr_0055</name>
</gene>
<protein>
    <submittedName>
        <fullName evidence="1">Uncharacterized protein</fullName>
    </submittedName>
</protein>
<reference evidence="2" key="1">
    <citation type="submission" date="2010-11" db="EMBL/GenBank/DDBJ databases">
        <title>The complete sequence of chromosome of Oceanithermus profundus DSM 14977.</title>
        <authorList>
            <consortium name="US DOE Joint Genome Institute (JGI-PGF)"/>
            <person name="Lucas S."/>
            <person name="Copeland A."/>
            <person name="Lapidus A."/>
            <person name="Bruce D."/>
            <person name="Goodwin L."/>
            <person name="Pitluck S."/>
            <person name="Kyrpides N."/>
            <person name="Mavromatis K."/>
            <person name="Pagani I."/>
            <person name="Ivanova N."/>
            <person name="Zhang X."/>
            <person name="Brettin T."/>
            <person name="Detter J.C."/>
            <person name="Tapia R."/>
            <person name="Han C."/>
            <person name="Land M."/>
            <person name="Hauser L."/>
            <person name="Markowitz V."/>
            <person name="Cheng J.-F."/>
            <person name="Hugenholtz P."/>
            <person name="Woyke T."/>
            <person name="Wu D."/>
            <person name="Tindall B."/>
            <person name="Faehnrich R."/>
            <person name="Brambilla E."/>
            <person name="Klenk H.-P."/>
            <person name="Eisen J.A."/>
        </authorList>
    </citation>
    <scope>NUCLEOTIDE SEQUENCE [LARGE SCALE GENOMIC DNA]</scope>
    <source>
        <strain evidence="2">DSM 14977 / NBRC 100410 / VKM B-2274 / 506</strain>
    </source>
</reference>
<dbReference type="PANTHER" id="PTHR35580">
    <property type="entry name" value="CELL SURFACE GLYCOPROTEIN (S-LAYER PROTEIN)-LIKE PROTEIN"/>
    <property type="match status" value="1"/>
</dbReference>
<name>E4U699_OCEP5</name>
<accession>E4U699</accession>